<name>A0A2A6CXG5_PRIPA</name>
<dbReference type="Pfam" id="PF00069">
    <property type="entry name" value="Pkinase"/>
    <property type="match status" value="1"/>
</dbReference>
<dbReference type="Proteomes" id="UP000005239">
    <property type="component" value="Unassembled WGS sequence"/>
</dbReference>
<protein>
    <submittedName>
        <fullName evidence="5">Protein kinase domain-containing protein</fullName>
    </submittedName>
</protein>
<dbReference type="GO" id="GO:0004694">
    <property type="term" value="F:eukaryotic translation initiation factor 2alpha kinase activity"/>
    <property type="evidence" value="ECO:0000318"/>
    <property type="project" value="GO_Central"/>
</dbReference>
<dbReference type="InterPro" id="IPR011009">
    <property type="entry name" value="Kinase-like_dom_sf"/>
</dbReference>
<organism evidence="5 6">
    <name type="scientific">Pristionchus pacificus</name>
    <name type="common">Parasitic nematode worm</name>
    <dbReference type="NCBI Taxonomy" id="54126"/>
    <lineage>
        <taxon>Eukaryota</taxon>
        <taxon>Metazoa</taxon>
        <taxon>Ecdysozoa</taxon>
        <taxon>Nematoda</taxon>
        <taxon>Chromadorea</taxon>
        <taxon>Rhabditida</taxon>
        <taxon>Rhabditina</taxon>
        <taxon>Diplogasteromorpha</taxon>
        <taxon>Diplogasteroidea</taxon>
        <taxon>Neodiplogasteridae</taxon>
        <taxon>Pristionchus</taxon>
    </lineage>
</organism>
<dbReference type="GO" id="GO:0005737">
    <property type="term" value="C:cytoplasm"/>
    <property type="evidence" value="ECO:0000318"/>
    <property type="project" value="GO_Central"/>
</dbReference>
<evidence type="ECO:0000256" key="1">
    <source>
        <dbReference type="ARBA" id="ARBA00022679"/>
    </source>
</evidence>
<gene>
    <name evidence="5" type="primary">WBGene00274773</name>
</gene>
<dbReference type="GO" id="GO:0017148">
    <property type="term" value="P:negative regulation of translation"/>
    <property type="evidence" value="ECO:0000318"/>
    <property type="project" value="GO_Central"/>
</dbReference>
<dbReference type="PANTHER" id="PTHR11042">
    <property type="entry name" value="EUKARYOTIC TRANSLATION INITIATION FACTOR 2-ALPHA KINASE EIF2-ALPHA KINASE -RELATED"/>
    <property type="match status" value="1"/>
</dbReference>
<dbReference type="Gene3D" id="1.10.510.10">
    <property type="entry name" value="Transferase(Phosphotransferase) domain 1"/>
    <property type="match status" value="1"/>
</dbReference>
<dbReference type="SMART" id="SM00220">
    <property type="entry name" value="S_TKc"/>
    <property type="match status" value="1"/>
</dbReference>
<reference evidence="6" key="1">
    <citation type="journal article" date="2008" name="Nat. Genet.">
        <title>The Pristionchus pacificus genome provides a unique perspective on nematode lifestyle and parasitism.</title>
        <authorList>
            <person name="Dieterich C."/>
            <person name="Clifton S.W."/>
            <person name="Schuster L.N."/>
            <person name="Chinwalla A."/>
            <person name="Delehaunty K."/>
            <person name="Dinkelacker I."/>
            <person name="Fulton L."/>
            <person name="Fulton R."/>
            <person name="Godfrey J."/>
            <person name="Minx P."/>
            <person name="Mitreva M."/>
            <person name="Roeseler W."/>
            <person name="Tian H."/>
            <person name="Witte H."/>
            <person name="Yang S.P."/>
            <person name="Wilson R.K."/>
            <person name="Sommer R.J."/>
        </authorList>
    </citation>
    <scope>NUCLEOTIDE SEQUENCE [LARGE SCALE GENOMIC DNA]</scope>
    <source>
        <strain evidence="6">PS312</strain>
    </source>
</reference>
<dbReference type="InterPro" id="IPR050339">
    <property type="entry name" value="CC_SR_Kinase"/>
</dbReference>
<dbReference type="GO" id="GO:0005634">
    <property type="term" value="C:nucleus"/>
    <property type="evidence" value="ECO:0000318"/>
    <property type="project" value="GO_Central"/>
</dbReference>
<evidence type="ECO:0000256" key="2">
    <source>
        <dbReference type="ARBA" id="ARBA00022741"/>
    </source>
</evidence>
<evidence type="ECO:0000313" key="6">
    <source>
        <dbReference type="Proteomes" id="UP000005239"/>
    </source>
</evidence>
<sequence>MECCMCDLSAWLSCNDSRDIARAAIWLRHIVNGIAYFHDSGIIHRDLKPSNIRIDKNGRVKICDFGIITIIENSDTEDITRTPLYMAPELISLYNSKVDIFSIGLIFIELCALMNNELRRAVFDDIRKGKNEMLYALFENQQKVAHFVKWLTSANPAERPTAQQILDHDFLS</sequence>
<evidence type="ECO:0000313" key="5">
    <source>
        <dbReference type="EnsemblMetazoa" id="PPA36404.1"/>
    </source>
</evidence>
<dbReference type="AlphaFoldDB" id="A0A2A6CXG5"/>
<keyword evidence="1" id="KW-0808">Transferase</keyword>
<keyword evidence="2" id="KW-0547">Nucleotide-binding</keyword>
<proteinExistence type="predicted"/>
<dbReference type="OrthoDB" id="341578at2759"/>
<dbReference type="EnsemblMetazoa" id="PPA36404.1">
    <property type="protein sequence ID" value="PPA36404.1"/>
    <property type="gene ID" value="WBGene00274773"/>
</dbReference>
<evidence type="ECO:0000256" key="3">
    <source>
        <dbReference type="ARBA" id="ARBA00022777"/>
    </source>
</evidence>
<dbReference type="InterPro" id="IPR000719">
    <property type="entry name" value="Prot_kinase_dom"/>
</dbReference>
<keyword evidence="3" id="KW-0418">Kinase</keyword>
<accession>A0A2A6CXG5</accession>
<dbReference type="GO" id="GO:0005524">
    <property type="term" value="F:ATP binding"/>
    <property type="evidence" value="ECO:0007669"/>
    <property type="project" value="UniProtKB-KW"/>
</dbReference>
<evidence type="ECO:0000256" key="4">
    <source>
        <dbReference type="ARBA" id="ARBA00022840"/>
    </source>
</evidence>
<dbReference type="SUPFAM" id="SSF56112">
    <property type="entry name" value="Protein kinase-like (PK-like)"/>
    <property type="match status" value="1"/>
</dbReference>
<accession>A0A8R1YNK5</accession>
<dbReference type="GO" id="GO:0006446">
    <property type="term" value="P:regulation of translational initiation"/>
    <property type="evidence" value="ECO:0000318"/>
    <property type="project" value="GO_Central"/>
</dbReference>
<keyword evidence="6" id="KW-1185">Reference proteome</keyword>
<dbReference type="PANTHER" id="PTHR11042:SF91">
    <property type="entry name" value="EUKARYOTIC TRANSLATION INITIATION FACTOR 2-ALPHA KINASE"/>
    <property type="match status" value="1"/>
</dbReference>
<keyword evidence="4" id="KW-0067">ATP-binding</keyword>
<dbReference type="PROSITE" id="PS50011">
    <property type="entry name" value="PROTEIN_KINASE_DOM"/>
    <property type="match status" value="1"/>
</dbReference>
<reference evidence="5" key="2">
    <citation type="submission" date="2022-06" db="UniProtKB">
        <authorList>
            <consortium name="EnsemblMetazoa"/>
        </authorList>
    </citation>
    <scope>IDENTIFICATION</scope>
    <source>
        <strain evidence="5">PS312</strain>
    </source>
</reference>